<dbReference type="GO" id="GO:0005524">
    <property type="term" value="F:ATP binding"/>
    <property type="evidence" value="ECO:0007669"/>
    <property type="project" value="UniProtKB-UniRule"/>
</dbReference>
<dbReference type="OrthoDB" id="9803907at2"/>
<sequence length="538" mass="60721">MKNNEQHWLPHLSPQVVEEAKGHLLCGYTIALEGWRRGLQLTWYTDQAAPFQSMKTWYVHKPGKLFSLSSSTQTHYFFRSRGDLVSNEAVEAGGDKGETKKILLSAQVPTPKGDTFSSDVTDEAIKEFAVKLGYPLVLKPVNGSFGRGVISNISNDEDLAKALYLVRGELNEKEVIVEEYLPGKEYRLYVVGDKVVGAIERVPANVTGDGTATIRELMEAKNRQRKDNPRLVSCPIEIDDELMQKLEKEGRSLETVPGKDEVVFLREKSNISLGGDPVDRLDELSDEVKRIAIEALQAFPDFHHGGVDVITPSSDYGSDAVVLEVNPTAQIGSLLFPMKGKGRNIPSAIIDYYFPESKSQANKNRRTAFHFKELLLPLETRATISVDVPPPTSDKRYHKTLIVAGELNELEFKQGLKKAAVRMSVSGFMEAKSKHTSFFYIQSDSEEKLGQFVDYIQGEQSVQHVELFPMDHSLLFFKQGFEIREDKNQVMKDLKRLKRNMKKLQRKQSLLVGLVHSYTSTKQWGKRAYSSIKTKRVY</sequence>
<comment type="caution">
    <text evidence="3">The sequence shown here is derived from an EMBL/GenBank/DDBJ whole genome shotgun (WGS) entry which is preliminary data.</text>
</comment>
<dbReference type="InterPro" id="IPR013651">
    <property type="entry name" value="ATP-grasp_RimK-type"/>
</dbReference>
<dbReference type="GO" id="GO:0009432">
    <property type="term" value="P:SOS response"/>
    <property type="evidence" value="ECO:0007669"/>
    <property type="project" value="TreeGrafter"/>
</dbReference>
<dbReference type="GO" id="GO:0018169">
    <property type="term" value="F:ribosomal S6-glutamic acid ligase activity"/>
    <property type="evidence" value="ECO:0007669"/>
    <property type="project" value="TreeGrafter"/>
</dbReference>
<dbReference type="SUPFAM" id="SSF56059">
    <property type="entry name" value="Glutathione synthetase ATP-binding domain-like"/>
    <property type="match status" value="1"/>
</dbReference>
<name>A0A323TSX7_9BACI</name>
<dbReference type="InterPro" id="IPR011761">
    <property type="entry name" value="ATP-grasp"/>
</dbReference>
<dbReference type="RefSeq" id="WP_110610096.1">
    <property type="nucleotide sequence ID" value="NZ_PDOD01000003.1"/>
</dbReference>
<keyword evidence="1" id="KW-0547">Nucleotide-binding</keyword>
<evidence type="ECO:0000256" key="1">
    <source>
        <dbReference type="PROSITE-ProRule" id="PRU00409"/>
    </source>
</evidence>
<dbReference type="AlphaFoldDB" id="A0A323TSX7"/>
<proteinExistence type="predicted"/>
<gene>
    <name evidence="3" type="ORF">CR194_12815</name>
</gene>
<organism evidence="3 4">
    <name type="scientific">Salipaludibacillus keqinensis</name>
    <dbReference type="NCBI Taxonomy" id="2045207"/>
    <lineage>
        <taxon>Bacteria</taxon>
        <taxon>Bacillati</taxon>
        <taxon>Bacillota</taxon>
        <taxon>Bacilli</taxon>
        <taxon>Bacillales</taxon>
        <taxon>Bacillaceae</taxon>
    </lineage>
</organism>
<feature type="domain" description="ATP-grasp" evidence="2">
    <location>
        <begin position="100"/>
        <end position="354"/>
    </location>
</feature>
<evidence type="ECO:0000313" key="3">
    <source>
        <dbReference type="EMBL" id="PYZ92545.1"/>
    </source>
</evidence>
<keyword evidence="1" id="KW-0067">ATP-binding</keyword>
<reference evidence="3 4" key="1">
    <citation type="submission" date="2017-10" db="EMBL/GenBank/DDBJ databases">
        <title>Bacillus sp. nov., a halophilic bacterium isolated from a Keqin Lake.</title>
        <authorList>
            <person name="Wang H."/>
        </authorList>
    </citation>
    <scope>NUCLEOTIDE SEQUENCE [LARGE SCALE GENOMIC DNA]</scope>
    <source>
        <strain evidence="3 4">KQ-12</strain>
    </source>
</reference>
<dbReference type="GO" id="GO:0005737">
    <property type="term" value="C:cytoplasm"/>
    <property type="evidence" value="ECO:0007669"/>
    <property type="project" value="TreeGrafter"/>
</dbReference>
<accession>A0A323TSX7</accession>
<dbReference type="Gene3D" id="3.30.470.20">
    <property type="entry name" value="ATP-grasp fold, B domain"/>
    <property type="match status" value="2"/>
</dbReference>
<dbReference type="PANTHER" id="PTHR21621">
    <property type="entry name" value="RIBOSOMAL PROTEIN S6 MODIFICATION PROTEIN"/>
    <property type="match status" value="1"/>
</dbReference>
<dbReference type="PANTHER" id="PTHR21621:SF0">
    <property type="entry name" value="BETA-CITRYLGLUTAMATE SYNTHASE B-RELATED"/>
    <property type="match status" value="1"/>
</dbReference>
<dbReference type="PROSITE" id="PS50975">
    <property type="entry name" value="ATP_GRASP"/>
    <property type="match status" value="1"/>
</dbReference>
<dbReference type="Pfam" id="PF08443">
    <property type="entry name" value="RimK"/>
    <property type="match status" value="1"/>
</dbReference>
<dbReference type="Proteomes" id="UP000248214">
    <property type="component" value="Unassembled WGS sequence"/>
</dbReference>
<dbReference type="EMBL" id="PDOD01000003">
    <property type="protein sequence ID" value="PYZ92545.1"/>
    <property type="molecule type" value="Genomic_DNA"/>
</dbReference>
<protein>
    <recommendedName>
        <fullName evidence="2">ATP-grasp domain-containing protein</fullName>
    </recommendedName>
</protein>
<evidence type="ECO:0000259" key="2">
    <source>
        <dbReference type="PROSITE" id="PS50975"/>
    </source>
</evidence>
<keyword evidence="4" id="KW-1185">Reference proteome</keyword>
<evidence type="ECO:0000313" key="4">
    <source>
        <dbReference type="Proteomes" id="UP000248214"/>
    </source>
</evidence>
<dbReference type="GO" id="GO:0046872">
    <property type="term" value="F:metal ion binding"/>
    <property type="evidence" value="ECO:0007669"/>
    <property type="project" value="InterPro"/>
</dbReference>